<dbReference type="InterPro" id="IPR041715">
    <property type="entry name" value="HisRS-like_core"/>
</dbReference>
<dbReference type="InterPro" id="IPR006195">
    <property type="entry name" value="aa-tRNA-synth_II"/>
</dbReference>
<dbReference type="InterPro" id="IPR004516">
    <property type="entry name" value="HisRS/HisZ"/>
</dbReference>
<comment type="catalytic activity">
    <reaction evidence="9 10">
        <text>tRNA(His) + L-histidine + ATP = L-histidyl-tRNA(His) + AMP + diphosphate + H(+)</text>
        <dbReference type="Rhea" id="RHEA:17313"/>
        <dbReference type="Rhea" id="RHEA-COMP:9665"/>
        <dbReference type="Rhea" id="RHEA-COMP:9689"/>
        <dbReference type="ChEBI" id="CHEBI:15378"/>
        <dbReference type="ChEBI" id="CHEBI:30616"/>
        <dbReference type="ChEBI" id="CHEBI:33019"/>
        <dbReference type="ChEBI" id="CHEBI:57595"/>
        <dbReference type="ChEBI" id="CHEBI:78442"/>
        <dbReference type="ChEBI" id="CHEBI:78527"/>
        <dbReference type="ChEBI" id="CHEBI:456215"/>
        <dbReference type="EC" id="6.1.1.21"/>
    </reaction>
</comment>
<dbReference type="SUPFAM" id="SSF52954">
    <property type="entry name" value="Class II aaRS ABD-related"/>
    <property type="match status" value="1"/>
</dbReference>
<protein>
    <recommendedName>
        <fullName evidence="10">Histidine--tRNA ligase</fullName>
        <ecNumber evidence="10">6.1.1.21</ecNumber>
    </recommendedName>
    <alternativeName>
        <fullName evidence="10">Histidyl-tRNA synthetase</fullName>
        <shortName evidence="10">HisRS</shortName>
    </alternativeName>
</protein>
<dbReference type="InterPro" id="IPR004154">
    <property type="entry name" value="Anticodon-bd"/>
</dbReference>
<reference evidence="13 14" key="1">
    <citation type="submission" date="2020-06" db="EMBL/GenBank/DDBJ databases">
        <title>The endosymbiont of the kinetoplastid Bodo saltans is a Paracaedibacter-like alpha-proteobacterium possessing a putative toxin-antitoxin system.</title>
        <authorList>
            <person name="Midha S."/>
            <person name="Rigden D.J."/>
            <person name="Siozios S."/>
            <person name="Hurst G.D.D."/>
            <person name="Jackson A.P."/>
        </authorList>
    </citation>
    <scope>NUCLEOTIDE SEQUENCE [LARGE SCALE GENOMIC DNA]</scope>
    <source>
        <strain evidence="13">Lake Konstanz</strain>
    </source>
</reference>
<dbReference type="InterPro" id="IPR036621">
    <property type="entry name" value="Anticodon-bd_dom_sf"/>
</dbReference>
<dbReference type="SUPFAM" id="SSF55681">
    <property type="entry name" value="Class II aaRS and biotin synthetases"/>
    <property type="match status" value="1"/>
</dbReference>
<dbReference type="Gene3D" id="3.30.930.10">
    <property type="entry name" value="Bira Bifunctional Protein, Domain 2"/>
    <property type="match status" value="1"/>
</dbReference>
<organism evidence="13 14">
    <name type="scientific">Candidatus Bodocaedibacter vickermanii</name>
    <dbReference type="NCBI Taxonomy" id="2741701"/>
    <lineage>
        <taxon>Bacteria</taxon>
        <taxon>Pseudomonadati</taxon>
        <taxon>Pseudomonadota</taxon>
        <taxon>Alphaproteobacteria</taxon>
        <taxon>Holosporales</taxon>
        <taxon>Candidatus Paracaedibacteraceae</taxon>
        <taxon>Candidatus Bodocaedibacter</taxon>
    </lineage>
</organism>
<feature type="binding site" evidence="11">
    <location>
        <begin position="260"/>
        <end position="261"/>
    </location>
    <ligand>
        <name>L-histidine</name>
        <dbReference type="ChEBI" id="CHEBI:57595"/>
    </ligand>
</feature>
<evidence type="ECO:0000256" key="9">
    <source>
        <dbReference type="ARBA" id="ARBA00047639"/>
    </source>
</evidence>
<dbReference type="InterPro" id="IPR015807">
    <property type="entry name" value="His-tRNA-ligase"/>
</dbReference>
<keyword evidence="14" id="KW-1185">Reference proteome</keyword>
<dbReference type="CDD" id="cd00773">
    <property type="entry name" value="HisRS-like_core"/>
    <property type="match status" value="1"/>
</dbReference>
<evidence type="ECO:0000256" key="1">
    <source>
        <dbReference type="ARBA" id="ARBA00008226"/>
    </source>
</evidence>
<feature type="binding site" evidence="11">
    <location>
        <begin position="80"/>
        <end position="82"/>
    </location>
    <ligand>
        <name>L-histidine</name>
        <dbReference type="ChEBI" id="CHEBI:57595"/>
    </ligand>
</feature>
<feature type="domain" description="Aminoacyl-transfer RNA synthetases class-II family profile" evidence="12">
    <location>
        <begin position="32"/>
        <end position="330"/>
    </location>
</feature>
<dbReference type="RefSeq" id="WP_350332223.1">
    <property type="nucleotide sequence ID" value="NZ_CP054719.1"/>
</dbReference>
<dbReference type="AlphaFoldDB" id="A0A7L9RSE7"/>
<evidence type="ECO:0000256" key="10">
    <source>
        <dbReference type="HAMAP-Rule" id="MF_00127"/>
    </source>
</evidence>
<proteinExistence type="inferred from homology"/>
<dbReference type="NCBIfam" id="TIGR00442">
    <property type="entry name" value="hisS"/>
    <property type="match status" value="1"/>
</dbReference>
<feature type="binding site" evidence="11">
    <location>
        <position position="256"/>
    </location>
    <ligand>
        <name>L-histidine</name>
        <dbReference type="ChEBI" id="CHEBI:57595"/>
    </ligand>
</feature>
<evidence type="ECO:0000256" key="4">
    <source>
        <dbReference type="ARBA" id="ARBA00022598"/>
    </source>
</evidence>
<gene>
    <name evidence="10 13" type="primary">hisS</name>
    <name evidence="13" type="ORF">CPBP_00225</name>
</gene>
<keyword evidence="8 10" id="KW-0030">Aminoacyl-tRNA synthetase</keyword>
<dbReference type="InterPro" id="IPR045864">
    <property type="entry name" value="aa-tRNA-synth_II/BPL/LPL"/>
</dbReference>
<dbReference type="GO" id="GO:0004821">
    <property type="term" value="F:histidine-tRNA ligase activity"/>
    <property type="evidence" value="ECO:0007669"/>
    <property type="project" value="UniProtKB-UniRule"/>
</dbReference>
<evidence type="ECO:0000256" key="2">
    <source>
        <dbReference type="ARBA" id="ARBA00011738"/>
    </source>
</evidence>
<evidence type="ECO:0000256" key="8">
    <source>
        <dbReference type="ARBA" id="ARBA00023146"/>
    </source>
</evidence>
<evidence type="ECO:0000256" key="6">
    <source>
        <dbReference type="ARBA" id="ARBA00022840"/>
    </source>
</evidence>
<dbReference type="PANTHER" id="PTHR43707">
    <property type="entry name" value="HISTIDYL-TRNA SYNTHETASE"/>
    <property type="match status" value="1"/>
</dbReference>
<keyword evidence="3 10" id="KW-0963">Cytoplasm</keyword>
<evidence type="ECO:0000256" key="5">
    <source>
        <dbReference type="ARBA" id="ARBA00022741"/>
    </source>
</evidence>
<evidence type="ECO:0000256" key="11">
    <source>
        <dbReference type="PIRSR" id="PIRSR001549-1"/>
    </source>
</evidence>
<dbReference type="Pfam" id="PF13393">
    <property type="entry name" value="tRNA-synt_His"/>
    <property type="match status" value="1"/>
</dbReference>
<evidence type="ECO:0000256" key="3">
    <source>
        <dbReference type="ARBA" id="ARBA00022490"/>
    </source>
</evidence>
<keyword evidence="7 10" id="KW-0648">Protein biosynthesis</keyword>
<dbReference type="EMBL" id="CP054719">
    <property type="protein sequence ID" value="QOL19469.1"/>
    <property type="molecule type" value="Genomic_DNA"/>
</dbReference>
<feature type="binding site" evidence="11">
    <location>
        <position position="128"/>
    </location>
    <ligand>
        <name>L-histidine</name>
        <dbReference type="ChEBI" id="CHEBI:57595"/>
    </ligand>
</feature>
<feature type="binding site" evidence="11">
    <location>
        <position position="124"/>
    </location>
    <ligand>
        <name>L-histidine</name>
        <dbReference type="ChEBI" id="CHEBI:57595"/>
    </ligand>
</feature>
<comment type="subcellular location">
    <subcellularLocation>
        <location evidence="10">Cytoplasm</location>
    </subcellularLocation>
</comment>
<dbReference type="Proteomes" id="UP000594001">
    <property type="component" value="Chromosome"/>
</dbReference>
<evidence type="ECO:0000256" key="7">
    <source>
        <dbReference type="ARBA" id="ARBA00022917"/>
    </source>
</evidence>
<dbReference type="PROSITE" id="PS50862">
    <property type="entry name" value="AA_TRNA_LIGASE_II"/>
    <property type="match status" value="1"/>
</dbReference>
<dbReference type="EC" id="6.1.1.21" evidence="10"/>
<evidence type="ECO:0000259" key="12">
    <source>
        <dbReference type="PROSITE" id="PS50862"/>
    </source>
</evidence>
<name>A0A7L9RSE7_9PROT</name>
<keyword evidence="5 10" id="KW-0547">Nucleotide-binding</keyword>
<dbReference type="HAMAP" id="MF_00127">
    <property type="entry name" value="His_tRNA_synth"/>
    <property type="match status" value="1"/>
</dbReference>
<comment type="subunit">
    <text evidence="2 10">Homodimer.</text>
</comment>
<keyword evidence="6 10" id="KW-0067">ATP-binding</keyword>
<evidence type="ECO:0000313" key="13">
    <source>
        <dbReference type="EMBL" id="QOL19469.1"/>
    </source>
</evidence>
<dbReference type="PIRSF" id="PIRSF001549">
    <property type="entry name" value="His-tRNA_synth"/>
    <property type="match status" value="1"/>
</dbReference>
<evidence type="ECO:0000313" key="14">
    <source>
        <dbReference type="Proteomes" id="UP000594001"/>
    </source>
</evidence>
<dbReference type="KEGG" id="pbal:CPBP_00225"/>
<dbReference type="GO" id="GO:0006427">
    <property type="term" value="P:histidyl-tRNA aminoacylation"/>
    <property type="evidence" value="ECO:0007669"/>
    <property type="project" value="UniProtKB-UniRule"/>
</dbReference>
<sequence length="416" mass="46284">MLQPVRGTKDLIGTEATLYRKVVDTAYAVALRYNFQEIQTPLFEFSQVFQRTLGETSDVVSKEMYTFEDRGGESLTLRPEGTAPVVRAIISNGLTQSLPLKLFYSGAMFRYERPQKGRQRQFHQIGAELIGPKTPLADAEMIALGYQVLKTLNLHTDVILNLNTLGDVESRTAYRAALVNYLQQYKDALSKDSQDRLERNPLRILDSKDENDQKIIENAPLFQDYLNDESKAYFNQVQAYLNALNIPYIHNQKLVRGLDYYCHTAFEFVTTSLGAQGTVLAGGRYDGLMKQMGGPDASGIGWGAGIERLCLMLQEQDTVIKTANLITIVPTSEAEESTAFQVAQTLRAAGLHIDIGYSGNMSKRLKKASQNNSIAAIIIGADEIASKAAQVKFLNENRQENISLSQLADFLNTNLS</sequence>
<dbReference type="GO" id="GO:0005524">
    <property type="term" value="F:ATP binding"/>
    <property type="evidence" value="ECO:0007669"/>
    <property type="project" value="UniProtKB-UniRule"/>
</dbReference>
<feature type="binding site" evidence="11">
    <location>
        <position position="110"/>
    </location>
    <ligand>
        <name>L-histidine</name>
        <dbReference type="ChEBI" id="CHEBI:57595"/>
    </ligand>
</feature>
<dbReference type="Pfam" id="PF03129">
    <property type="entry name" value="HGTP_anticodon"/>
    <property type="match status" value="1"/>
</dbReference>
<dbReference type="Gene3D" id="3.40.50.800">
    <property type="entry name" value="Anticodon-binding domain"/>
    <property type="match status" value="1"/>
</dbReference>
<dbReference type="GO" id="GO:0005737">
    <property type="term" value="C:cytoplasm"/>
    <property type="evidence" value="ECO:0007669"/>
    <property type="project" value="UniProtKB-SubCell"/>
</dbReference>
<keyword evidence="4 10" id="KW-0436">Ligase</keyword>
<comment type="similarity">
    <text evidence="1 10">Belongs to the class-II aminoacyl-tRNA synthetase family.</text>
</comment>
<accession>A0A7L9RSE7</accession>
<dbReference type="PANTHER" id="PTHR43707:SF1">
    <property type="entry name" value="HISTIDINE--TRNA LIGASE, MITOCHONDRIAL-RELATED"/>
    <property type="match status" value="1"/>
</dbReference>